<proteinExistence type="predicted"/>
<feature type="region of interest" description="Disordered" evidence="2">
    <location>
        <begin position="841"/>
        <end position="883"/>
    </location>
</feature>
<dbReference type="EMBL" id="CAJNJA010037919">
    <property type="protein sequence ID" value="CAE7741511.1"/>
    <property type="molecule type" value="Genomic_DNA"/>
</dbReference>
<feature type="coiled-coil region" evidence="1">
    <location>
        <begin position="741"/>
        <end position="782"/>
    </location>
</feature>
<name>A0A812XSE4_9DINO</name>
<feature type="compositionally biased region" description="Polar residues" evidence="2">
    <location>
        <begin position="859"/>
        <end position="870"/>
    </location>
</feature>
<protein>
    <submittedName>
        <fullName evidence="3">Uncharacterized protein</fullName>
    </submittedName>
</protein>
<evidence type="ECO:0000313" key="4">
    <source>
        <dbReference type="Proteomes" id="UP000601435"/>
    </source>
</evidence>
<sequence length="883" mass="94231">MLSSCKVGFRSFAPKHSQTPAAVDSADLLQTNAAATKAGVETLGPAVSSRFFGAMNLGESTSDEAFYHTVPGDDLGLVGYTETGSASAQSQVFAETPSAGSKEVWQTFWPGSASVPTNRIGPKPRWAYSNTEFMQPYTTSGDGVPRQGLKAARWFDNSVLQYNGMGQPQLPPFGVGARLVESSAASTSWVQRAVNTSLLCKEAGCTATSKLQVFDPQQEEAQLCRLTIEVHPTDYDNLWSKEFVRIWKINEHLATARCDPHALGCNASAWRPLVPCLQDLNVDHLLAETGSLLIEGSINKMVDECPYHGYLLNGMAVVTCMARKKVAEKALAAPHAAFGGAPSDARLTARDLSDGELKRSLVSAGGAGALQAAGLSGVGQDAGLNGVRFAHLDGTAADDANGLLGAAGGAAVLGSDGAGNGSSGTGSLSDESRALLGDRAAELDDGALAAAGLNATEIAELRAKMKANFLADALAPGAVLSNTTSMQCCEPGCAVMSEIHVDPIFLRAGATCLMNFTVVQTDFDEAVGNDVERIEFIHVEGLGNISEGVKPGRNPCTEEYSTGKTVPMEDRARASAERGGDSQHYEELEDVLRSPVVRQGEQGGGGPGQWDTVDTLLSLIRTALQWWLQRFGPASTALCGTAEVTVAIEKLLLKFSCGTAEMGMLVVGSKISPQAPAFFARLKVIGVVRNVDLALPNFVLKAVICFLGRPQHMPLKRYHKVSLAEQGEGVPGTGYLVPKDVAEAKELHNAAEKLLRHKESQIQELQRHNKELLDELQRKELAHTHTCREATRLSQENGHLKATLGRLVAQQKRELQGELQEKELAHLETCREATRLAQENGHLKSELSRLQQRLRQQTDIEGSSEAQSNGDAGKGDGCCPSWQ</sequence>
<accession>A0A812XSE4</accession>
<evidence type="ECO:0000313" key="3">
    <source>
        <dbReference type="EMBL" id="CAE7741511.1"/>
    </source>
</evidence>
<evidence type="ECO:0000256" key="1">
    <source>
        <dbReference type="SAM" id="Coils"/>
    </source>
</evidence>
<feature type="compositionally biased region" description="Low complexity" evidence="2">
    <location>
        <begin position="848"/>
        <end position="857"/>
    </location>
</feature>
<keyword evidence="1" id="KW-0175">Coiled coil</keyword>
<comment type="caution">
    <text evidence="3">The sequence shown here is derived from an EMBL/GenBank/DDBJ whole genome shotgun (WGS) entry which is preliminary data.</text>
</comment>
<keyword evidence="4" id="KW-1185">Reference proteome</keyword>
<dbReference type="OrthoDB" id="428636at2759"/>
<dbReference type="Proteomes" id="UP000601435">
    <property type="component" value="Unassembled WGS sequence"/>
</dbReference>
<gene>
    <name evidence="3" type="ORF">SNEC2469_LOCUS21446</name>
</gene>
<dbReference type="AlphaFoldDB" id="A0A812XSE4"/>
<evidence type="ECO:0000256" key="2">
    <source>
        <dbReference type="SAM" id="MobiDB-lite"/>
    </source>
</evidence>
<organism evidence="3 4">
    <name type="scientific">Symbiodinium necroappetens</name>
    <dbReference type="NCBI Taxonomy" id="1628268"/>
    <lineage>
        <taxon>Eukaryota</taxon>
        <taxon>Sar</taxon>
        <taxon>Alveolata</taxon>
        <taxon>Dinophyceae</taxon>
        <taxon>Suessiales</taxon>
        <taxon>Symbiodiniaceae</taxon>
        <taxon>Symbiodinium</taxon>
    </lineage>
</organism>
<reference evidence="3" key="1">
    <citation type="submission" date="2021-02" db="EMBL/GenBank/DDBJ databases">
        <authorList>
            <person name="Dougan E. K."/>
            <person name="Rhodes N."/>
            <person name="Thang M."/>
            <person name="Chan C."/>
        </authorList>
    </citation>
    <scope>NUCLEOTIDE SEQUENCE</scope>
</reference>